<dbReference type="Proteomes" id="UP001500469">
    <property type="component" value="Unassembled WGS sequence"/>
</dbReference>
<keyword evidence="1" id="KW-0472">Membrane</keyword>
<feature type="transmembrane region" description="Helical" evidence="1">
    <location>
        <begin position="183"/>
        <end position="202"/>
    </location>
</feature>
<keyword evidence="1" id="KW-0812">Transmembrane</keyword>
<evidence type="ECO:0000313" key="3">
    <source>
        <dbReference type="Proteomes" id="UP001500469"/>
    </source>
</evidence>
<feature type="transmembrane region" description="Helical" evidence="1">
    <location>
        <begin position="122"/>
        <end position="139"/>
    </location>
</feature>
<dbReference type="RefSeq" id="WP_343848018.1">
    <property type="nucleotide sequence ID" value="NZ_BAAAFI010000002.1"/>
</dbReference>
<protein>
    <recommendedName>
        <fullName evidence="4">DUF4052 domain-containing protein</fullName>
    </recommendedName>
</protein>
<keyword evidence="3" id="KW-1185">Reference proteome</keyword>
<comment type="caution">
    <text evidence="2">The sequence shown here is derived from an EMBL/GenBank/DDBJ whole genome shotgun (WGS) entry which is preliminary data.</text>
</comment>
<sequence length="217" mass="24452">MDKLMLDGLKANIDALDKATTWIFVTLLIVVLASFRPDDKLEFASFKIDKKNAGPLIYGMLVGLNFQVVKLLHNINSIIIEIKNNFDAEAFDAAKITLNKHPWIFNPFAEYNTITSLVFDNLGYAFLIIIWWLGNAIAYKMMFKQNNKIRLIGMGLAGLYLFFGLSSMILIQNITSLVTDDPLKIITPFIGIILGGIIFSILSYPLRKELKKADNTV</sequence>
<proteinExistence type="predicted"/>
<reference evidence="3" key="1">
    <citation type="journal article" date="2019" name="Int. J. Syst. Evol. Microbiol.">
        <title>The Global Catalogue of Microorganisms (GCM) 10K type strain sequencing project: providing services to taxonomists for standard genome sequencing and annotation.</title>
        <authorList>
            <consortium name="The Broad Institute Genomics Platform"/>
            <consortium name="The Broad Institute Genome Sequencing Center for Infectious Disease"/>
            <person name="Wu L."/>
            <person name="Ma J."/>
        </authorList>
    </citation>
    <scope>NUCLEOTIDE SEQUENCE [LARGE SCALE GENOMIC DNA]</scope>
    <source>
        <strain evidence="3">JCM 16112</strain>
    </source>
</reference>
<evidence type="ECO:0000256" key="1">
    <source>
        <dbReference type="SAM" id="Phobius"/>
    </source>
</evidence>
<gene>
    <name evidence="2" type="ORF">GCM10009119_02870</name>
</gene>
<dbReference type="EMBL" id="BAAAFI010000002">
    <property type="protein sequence ID" value="GAA0877319.1"/>
    <property type="molecule type" value="Genomic_DNA"/>
</dbReference>
<feature type="transmembrane region" description="Helical" evidence="1">
    <location>
        <begin position="20"/>
        <end position="35"/>
    </location>
</feature>
<feature type="transmembrane region" description="Helical" evidence="1">
    <location>
        <begin position="151"/>
        <end position="171"/>
    </location>
</feature>
<organism evidence="2 3">
    <name type="scientific">Algoriphagus jejuensis</name>
    <dbReference type="NCBI Taxonomy" id="419934"/>
    <lineage>
        <taxon>Bacteria</taxon>
        <taxon>Pseudomonadati</taxon>
        <taxon>Bacteroidota</taxon>
        <taxon>Cytophagia</taxon>
        <taxon>Cytophagales</taxon>
        <taxon>Cyclobacteriaceae</taxon>
        <taxon>Algoriphagus</taxon>
    </lineage>
</organism>
<evidence type="ECO:0000313" key="2">
    <source>
        <dbReference type="EMBL" id="GAA0877319.1"/>
    </source>
</evidence>
<evidence type="ECO:0008006" key="4">
    <source>
        <dbReference type="Google" id="ProtNLM"/>
    </source>
</evidence>
<name>A0ABP3Y9J3_9BACT</name>
<keyword evidence="1" id="KW-1133">Transmembrane helix</keyword>
<accession>A0ABP3Y9J3</accession>